<dbReference type="PANTHER" id="PTHR36923">
    <property type="entry name" value="FERREDOXIN"/>
    <property type="match status" value="1"/>
</dbReference>
<keyword evidence="2 8" id="KW-0813">Transport</keyword>
<evidence type="ECO:0000256" key="4">
    <source>
        <dbReference type="ARBA" id="ARBA00022982"/>
    </source>
</evidence>
<comment type="cofactor">
    <cofactor evidence="1">
        <name>[3Fe-4S] cluster</name>
        <dbReference type="ChEBI" id="CHEBI:21137"/>
    </cofactor>
</comment>
<evidence type="ECO:0000256" key="8">
    <source>
        <dbReference type="RuleBase" id="RU368020"/>
    </source>
</evidence>
<dbReference type="Proteomes" id="UP001553843">
    <property type="component" value="Unassembled WGS sequence"/>
</dbReference>
<organism evidence="9 10">
    <name type="scientific">Streptomyces huasconensis</name>
    <dbReference type="NCBI Taxonomy" id="1854574"/>
    <lineage>
        <taxon>Bacteria</taxon>
        <taxon>Bacillati</taxon>
        <taxon>Actinomycetota</taxon>
        <taxon>Actinomycetes</taxon>
        <taxon>Kitasatosporales</taxon>
        <taxon>Streptomycetaceae</taxon>
        <taxon>Streptomyces</taxon>
    </lineage>
</organism>
<evidence type="ECO:0000256" key="2">
    <source>
        <dbReference type="ARBA" id="ARBA00022448"/>
    </source>
</evidence>
<sequence>MELRVDRERCLSAGMCALTAPDVFDQDAEDGRVLLLDAAPEPGPRRAAAREAAEVCPSGAVTVVEGP</sequence>
<gene>
    <name evidence="9" type="ORF">AB0887_09590</name>
</gene>
<evidence type="ECO:0000256" key="1">
    <source>
        <dbReference type="ARBA" id="ARBA00001927"/>
    </source>
</evidence>
<keyword evidence="7" id="KW-0003">3Fe-4S</keyword>
<evidence type="ECO:0000256" key="7">
    <source>
        <dbReference type="ARBA" id="ARBA00023291"/>
    </source>
</evidence>
<dbReference type="RefSeq" id="WP_230904256.1">
    <property type="nucleotide sequence ID" value="NZ_CP086119.1"/>
</dbReference>
<keyword evidence="3 8" id="KW-0479">Metal-binding</keyword>
<comment type="function">
    <text evidence="8">Ferredoxins are iron-sulfur proteins that transfer electrons in a wide variety of metabolic reactions.</text>
</comment>
<keyword evidence="4 8" id="KW-0249">Electron transport</keyword>
<dbReference type="PANTHER" id="PTHR36923:SF3">
    <property type="entry name" value="FERREDOXIN"/>
    <property type="match status" value="1"/>
</dbReference>
<dbReference type="Gene3D" id="3.30.70.20">
    <property type="match status" value="1"/>
</dbReference>
<dbReference type="EMBL" id="JBEYRS010000003">
    <property type="protein sequence ID" value="MEW2362199.1"/>
    <property type="molecule type" value="Genomic_DNA"/>
</dbReference>
<evidence type="ECO:0000256" key="6">
    <source>
        <dbReference type="ARBA" id="ARBA00023014"/>
    </source>
</evidence>
<evidence type="ECO:0000256" key="5">
    <source>
        <dbReference type="ARBA" id="ARBA00023004"/>
    </source>
</evidence>
<keyword evidence="10" id="KW-1185">Reference proteome</keyword>
<dbReference type="InterPro" id="IPR001080">
    <property type="entry name" value="3Fe4S_ferredoxin"/>
</dbReference>
<evidence type="ECO:0000313" key="10">
    <source>
        <dbReference type="Proteomes" id="UP001553843"/>
    </source>
</evidence>
<keyword evidence="6 8" id="KW-0411">Iron-sulfur</keyword>
<evidence type="ECO:0000256" key="3">
    <source>
        <dbReference type="ARBA" id="ARBA00022723"/>
    </source>
</evidence>
<reference evidence="9 10" key="1">
    <citation type="submission" date="2024-06" db="EMBL/GenBank/DDBJ databases">
        <title>The Natural Products Discovery Center: Release of the First 8490 Sequenced Strains for Exploring Actinobacteria Biosynthetic Diversity.</title>
        <authorList>
            <person name="Kalkreuter E."/>
            <person name="Kautsar S.A."/>
            <person name="Yang D."/>
            <person name="Bader C.D."/>
            <person name="Teijaro C.N."/>
            <person name="Fluegel L."/>
            <person name="Davis C.M."/>
            <person name="Simpson J.R."/>
            <person name="Lauterbach L."/>
            <person name="Steele A.D."/>
            <person name="Gui C."/>
            <person name="Meng S."/>
            <person name="Li G."/>
            <person name="Viehrig K."/>
            <person name="Ye F."/>
            <person name="Su P."/>
            <person name="Kiefer A.F."/>
            <person name="Nichols A."/>
            <person name="Cepeda A.J."/>
            <person name="Yan W."/>
            <person name="Fan B."/>
            <person name="Jiang Y."/>
            <person name="Adhikari A."/>
            <person name="Zheng C.-J."/>
            <person name="Schuster L."/>
            <person name="Cowan T.M."/>
            <person name="Smanski M.J."/>
            <person name="Chevrette M.G."/>
            <person name="De Carvalho L.P.S."/>
            <person name="Shen B."/>
        </authorList>
    </citation>
    <scope>NUCLEOTIDE SEQUENCE [LARGE SCALE GENOMIC DNA]</scope>
    <source>
        <strain evidence="9 10">NPDC047833</strain>
    </source>
</reference>
<name>A0ABV3LRW9_9ACTN</name>
<dbReference type="PRINTS" id="PR00352">
    <property type="entry name" value="3FE4SFRDOXIN"/>
</dbReference>
<keyword evidence="5 8" id="KW-0408">Iron</keyword>
<dbReference type="Pfam" id="PF13370">
    <property type="entry name" value="Fer4_13"/>
    <property type="match status" value="1"/>
</dbReference>
<comment type="caution">
    <text evidence="9">The sequence shown here is derived from an EMBL/GenBank/DDBJ whole genome shotgun (WGS) entry which is preliminary data.</text>
</comment>
<dbReference type="SUPFAM" id="SSF54862">
    <property type="entry name" value="4Fe-4S ferredoxins"/>
    <property type="match status" value="1"/>
</dbReference>
<proteinExistence type="predicted"/>
<accession>A0ABV3LRW9</accession>
<dbReference type="InterPro" id="IPR051269">
    <property type="entry name" value="Fe-S_cluster_ET"/>
</dbReference>
<evidence type="ECO:0000313" key="9">
    <source>
        <dbReference type="EMBL" id="MEW2362199.1"/>
    </source>
</evidence>
<protein>
    <recommendedName>
        <fullName evidence="8">Ferredoxin</fullName>
    </recommendedName>
</protein>